<dbReference type="Pfam" id="PF02929">
    <property type="entry name" value="Bgal_small_N"/>
    <property type="match status" value="1"/>
</dbReference>
<keyword evidence="5" id="KW-0378">Hydrolase</keyword>
<keyword evidence="10" id="KW-1185">Reference proteome</keyword>
<evidence type="ECO:0000256" key="6">
    <source>
        <dbReference type="ARBA" id="ARBA00023295"/>
    </source>
</evidence>
<comment type="similarity">
    <text evidence="2">Belongs to the glycosyl hydrolase 2 family.</text>
</comment>
<reference evidence="9 10" key="1">
    <citation type="submission" date="2021-01" db="EMBL/GenBank/DDBJ databases">
        <title>Whole genome shotgun sequence of Plantactinospora mayteni NBRC 109088.</title>
        <authorList>
            <person name="Komaki H."/>
            <person name="Tamura T."/>
        </authorList>
    </citation>
    <scope>NUCLEOTIDE SEQUENCE [LARGE SCALE GENOMIC DNA]</scope>
    <source>
        <strain evidence="9 10">NBRC 109088</strain>
    </source>
</reference>
<dbReference type="SUPFAM" id="SSF51445">
    <property type="entry name" value="(Trans)glycosidases"/>
    <property type="match status" value="1"/>
</dbReference>
<dbReference type="InterPro" id="IPR014718">
    <property type="entry name" value="GH-type_carb-bd"/>
</dbReference>
<feature type="domain" description="Beta galactosidase small chain/" evidence="8">
    <location>
        <begin position="748"/>
        <end position="1021"/>
    </location>
</feature>
<dbReference type="PROSITE" id="PS00608">
    <property type="entry name" value="GLYCOSYL_HYDROL_F2_2"/>
    <property type="match status" value="1"/>
</dbReference>
<dbReference type="Gene3D" id="2.60.120.260">
    <property type="entry name" value="Galactose-binding domain-like"/>
    <property type="match status" value="1"/>
</dbReference>
<dbReference type="EC" id="3.2.1.23" evidence="3"/>
<dbReference type="InterPro" id="IPR006104">
    <property type="entry name" value="Glyco_hydro_2_N"/>
</dbReference>
<dbReference type="PROSITE" id="PS00719">
    <property type="entry name" value="GLYCOSYL_HYDROL_F2_1"/>
    <property type="match status" value="1"/>
</dbReference>
<dbReference type="Gene3D" id="2.60.40.10">
    <property type="entry name" value="Immunoglobulins"/>
    <property type="match status" value="2"/>
</dbReference>
<dbReference type="InterPro" id="IPR004199">
    <property type="entry name" value="B-gal_small/dom_5"/>
</dbReference>
<evidence type="ECO:0000256" key="3">
    <source>
        <dbReference type="ARBA" id="ARBA00012756"/>
    </source>
</evidence>
<dbReference type="InterPro" id="IPR006103">
    <property type="entry name" value="Glyco_hydro_2_cat"/>
</dbReference>
<accession>A0ABQ4F026</accession>
<evidence type="ECO:0000256" key="2">
    <source>
        <dbReference type="ARBA" id="ARBA00007401"/>
    </source>
</evidence>
<gene>
    <name evidence="9" type="primary">lacZ</name>
    <name evidence="9" type="ORF">Pma05_68360</name>
</gene>
<evidence type="ECO:0000256" key="1">
    <source>
        <dbReference type="ARBA" id="ARBA00001412"/>
    </source>
</evidence>
<dbReference type="Gene3D" id="2.70.98.10">
    <property type="match status" value="1"/>
</dbReference>
<dbReference type="SMART" id="SM01038">
    <property type="entry name" value="Bgal_small_N"/>
    <property type="match status" value="1"/>
</dbReference>
<dbReference type="InterPro" id="IPR017853">
    <property type="entry name" value="GH"/>
</dbReference>
<dbReference type="InterPro" id="IPR036156">
    <property type="entry name" value="Beta-gal/glucu_dom_sf"/>
</dbReference>
<dbReference type="InterPro" id="IPR032312">
    <property type="entry name" value="LacZ_4"/>
</dbReference>
<dbReference type="PANTHER" id="PTHR46323">
    <property type="entry name" value="BETA-GALACTOSIDASE"/>
    <property type="match status" value="1"/>
</dbReference>
<evidence type="ECO:0000256" key="4">
    <source>
        <dbReference type="ARBA" id="ARBA00013303"/>
    </source>
</evidence>
<dbReference type="InterPro" id="IPR050347">
    <property type="entry name" value="Bact_Beta-galactosidase"/>
</dbReference>
<dbReference type="InterPro" id="IPR008979">
    <property type="entry name" value="Galactose-bd-like_sf"/>
</dbReference>
<dbReference type="SUPFAM" id="SSF49303">
    <property type="entry name" value="beta-Galactosidase/glucuronidase domain"/>
    <property type="match status" value="2"/>
</dbReference>
<dbReference type="InterPro" id="IPR011013">
    <property type="entry name" value="Gal_mutarotase_sf_dom"/>
</dbReference>
<dbReference type="Pfam" id="PF02837">
    <property type="entry name" value="Glyco_hydro_2_N"/>
    <property type="match status" value="1"/>
</dbReference>
<evidence type="ECO:0000259" key="8">
    <source>
        <dbReference type="SMART" id="SM01038"/>
    </source>
</evidence>
<comment type="caution">
    <text evidence="9">The sequence shown here is derived from an EMBL/GenBank/DDBJ whole genome shotgun (WGS) entry which is preliminary data.</text>
</comment>
<evidence type="ECO:0000256" key="7">
    <source>
        <dbReference type="ARBA" id="ARBA00032230"/>
    </source>
</evidence>
<protein>
    <recommendedName>
        <fullName evidence="4">Beta-galactosidase</fullName>
        <ecNumber evidence="3">3.2.1.23</ecNumber>
    </recommendedName>
    <alternativeName>
        <fullName evidence="7">Lactase</fullName>
    </alternativeName>
</protein>
<dbReference type="PRINTS" id="PR00132">
    <property type="entry name" value="GLHYDRLASE2"/>
</dbReference>
<dbReference type="PANTHER" id="PTHR46323:SF2">
    <property type="entry name" value="BETA-GALACTOSIDASE"/>
    <property type="match status" value="1"/>
</dbReference>
<name>A0ABQ4F026_9ACTN</name>
<evidence type="ECO:0000256" key="5">
    <source>
        <dbReference type="ARBA" id="ARBA00022801"/>
    </source>
</evidence>
<dbReference type="InterPro" id="IPR023232">
    <property type="entry name" value="Glyco_hydro_2_AS"/>
</dbReference>
<keyword evidence="6" id="KW-0326">Glycosidase</keyword>
<organism evidence="9 10">
    <name type="scientific">Plantactinospora mayteni</name>
    <dbReference type="NCBI Taxonomy" id="566021"/>
    <lineage>
        <taxon>Bacteria</taxon>
        <taxon>Bacillati</taxon>
        <taxon>Actinomycetota</taxon>
        <taxon>Actinomycetes</taxon>
        <taxon>Micromonosporales</taxon>
        <taxon>Micromonosporaceae</taxon>
        <taxon>Plantactinospora</taxon>
    </lineage>
</organism>
<dbReference type="RefSeq" id="WP_203861590.1">
    <property type="nucleotide sequence ID" value="NZ_BAAAZQ010000022.1"/>
</dbReference>
<dbReference type="Pfam" id="PF02836">
    <property type="entry name" value="Glyco_hydro_2_C"/>
    <property type="match status" value="1"/>
</dbReference>
<dbReference type="Pfam" id="PF16353">
    <property type="entry name" value="LacZ_4"/>
    <property type="match status" value="1"/>
</dbReference>
<dbReference type="Proteomes" id="UP000621500">
    <property type="component" value="Unassembled WGS sequence"/>
</dbReference>
<dbReference type="InterPro" id="IPR006101">
    <property type="entry name" value="Glyco_hydro_2"/>
</dbReference>
<dbReference type="EMBL" id="BONX01000052">
    <property type="protein sequence ID" value="GIH00264.1"/>
    <property type="molecule type" value="Genomic_DNA"/>
</dbReference>
<evidence type="ECO:0000313" key="9">
    <source>
        <dbReference type="EMBL" id="GIH00264.1"/>
    </source>
</evidence>
<dbReference type="SUPFAM" id="SSF74650">
    <property type="entry name" value="Galactose mutarotase-like"/>
    <property type="match status" value="1"/>
</dbReference>
<evidence type="ECO:0000313" key="10">
    <source>
        <dbReference type="Proteomes" id="UP000621500"/>
    </source>
</evidence>
<dbReference type="SUPFAM" id="SSF49785">
    <property type="entry name" value="Galactose-binding domain-like"/>
    <property type="match status" value="1"/>
</dbReference>
<dbReference type="InterPro" id="IPR013783">
    <property type="entry name" value="Ig-like_fold"/>
</dbReference>
<dbReference type="Gene3D" id="3.20.20.80">
    <property type="entry name" value="Glycosidases"/>
    <property type="match status" value="1"/>
</dbReference>
<comment type="catalytic activity">
    <reaction evidence="1">
        <text>Hydrolysis of terminal non-reducing beta-D-galactose residues in beta-D-galactosides.</text>
        <dbReference type="EC" id="3.2.1.23"/>
    </reaction>
</comment>
<proteinExistence type="inferred from homology"/>
<dbReference type="InterPro" id="IPR023230">
    <property type="entry name" value="Glyco_hydro_2_CS"/>
</dbReference>
<sequence length="1024" mass="112819">MTDLRYVEDVAPGAGRRRPRADFRSDAPRLCLNGRWRFRLSPTAAGTGPGFAAPDLDDTDWATIRVPAHWVLEGYDQPLYTNTAFPFPLDPPRLPRENPTGDYRLRFDRPDGWPPGHAVLRFQGVDSCGQVWLNGVELGHSKGSRLPFEFDVTDHLRPTGNVLAVRVHRWSSGSYLEDQDMWWLPGIFRDVELIARPVGSIDDFFVHAGYRHLDRTGTLRVDADVTGMVEIPELGLRVPTGVDVALAGIEPWSAESPRLYRGTLRAGDERIELAVGFRTVSVEGGRLLVNGAPVLFRGVNRHEHDPDRGRCLDVETMRRDVVLMKQHHINAVRTSHYPPHPEFLRLCDEYGLWVVDECDIETHGFIYAGWQGNPPADPAWRAALHDRVERMVERDKNHPSVVVWSLGNESDSGAAFGEIERWIRERDPSRPIHYERDRSYRHSDFHSLMYPSLAELELIGRREEPAPEGVEPGSADDVRRRGLPFLLCEYAHAMGNGPGSLVDYQRILEGYERFCGGFVWEWIDHGLRGRTADGVGYFRHGGDIDHQPNGGRYCLDGLLFADRTPSPGLREYAKAIEPVDIAVDAEAGWLTLRNRYDVSDLAHLRLSWTVEDDGVPVAAGEFDPPAVPARSSARVPLPEAARGTAARAGERWLTVRAVLGAATNWASAGHEVAWGQGRLAESVPPAGPSDVGLAGPPVVPPAGPPDVGLAGPPAVPPVRPPDVGLAAEGALARPPTRSGPAIVGDRLVLGPAEFDPGSGRLVRFGGLEVDGPELDVWRAPTENDHGQGALNDLVAGWRAVGLDRMLHRVDEVRTEAGDRLVVRVRSGPAAQTLALRAVLRWALCADASLALTVRVEPEGIWADTPIGGHRITLPRLGLRMALPGGFGAARWFGRGPGETYVDSRTAARVGRFSSSVDALQTPYPFPQENGNHVETRWLELSGQGLPVLRVVGEPWFSFTVRRWTSEALDQARHPYELRDSGRVWLNLDHAQQGLGSASCGPALPERYRVPIQPYEFGLRLSISG</sequence>